<proteinExistence type="predicted"/>
<evidence type="ECO:0000313" key="2">
    <source>
        <dbReference type="EMBL" id="RFU64149.1"/>
    </source>
</evidence>
<evidence type="ECO:0000256" key="1">
    <source>
        <dbReference type="SAM" id="MobiDB-lite"/>
    </source>
</evidence>
<name>A0A372LDP3_9BACI</name>
<feature type="compositionally biased region" description="Low complexity" evidence="1">
    <location>
        <begin position="21"/>
        <end position="38"/>
    </location>
</feature>
<dbReference type="EMBL" id="QVTD01000004">
    <property type="protein sequence ID" value="RFU64149.1"/>
    <property type="molecule type" value="Genomic_DNA"/>
</dbReference>
<feature type="non-terminal residue" evidence="2">
    <location>
        <position position="1"/>
    </location>
</feature>
<feature type="compositionally biased region" description="Low complexity" evidence="1">
    <location>
        <begin position="45"/>
        <end position="84"/>
    </location>
</feature>
<gene>
    <name evidence="2" type="ORF">D0466_09480</name>
</gene>
<organism evidence="2 3">
    <name type="scientific">Peribacillus glennii</name>
    <dbReference type="NCBI Taxonomy" id="2303991"/>
    <lineage>
        <taxon>Bacteria</taxon>
        <taxon>Bacillati</taxon>
        <taxon>Bacillota</taxon>
        <taxon>Bacilli</taxon>
        <taxon>Bacillales</taxon>
        <taxon>Bacillaceae</taxon>
        <taxon>Peribacillus</taxon>
    </lineage>
</organism>
<keyword evidence="3" id="KW-1185">Reference proteome</keyword>
<dbReference type="RefSeq" id="WP_407675627.1">
    <property type="nucleotide sequence ID" value="NZ_QVTD01000004.1"/>
</dbReference>
<dbReference type="Proteomes" id="UP000262939">
    <property type="component" value="Unassembled WGS sequence"/>
</dbReference>
<feature type="compositionally biased region" description="Low complexity" evidence="1">
    <location>
        <begin position="103"/>
        <end position="117"/>
    </location>
</feature>
<feature type="compositionally biased region" description="Polar residues" evidence="1">
    <location>
        <begin position="86"/>
        <end position="95"/>
    </location>
</feature>
<accession>A0A372LDP3</accession>
<protein>
    <submittedName>
        <fullName evidence="2">Uncharacterized protein</fullName>
    </submittedName>
</protein>
<evidence type="ECO:0000313" key="3">
    <source>
        <dbReference type="Proteomes" id="UP000262939"/>
    </source>
</evidence>
<feature type="region of interest" description="Disordered" evidence="1">
    <location>
        <begin position="21"/>
        <end position="117"/>
    </location>
</feature>
<sequence length="131" mass="13976">LQPNFGTNPQQVRQDIARDLSYGSQQQQQRGYTQQAGAMQGGTQFGMMGDGTSMMSGGMQDGSSMRRGMMGTPQQAQNAQAALQPNFGTNPQQVRQDIASDLSYGSQQQGAGQQMSSFQAGMTATNQGRLS</sequence>
<reference evidence="2 3" key="1">
    <citation type="submission" date="2018-08" db="EMBL/GenBank/DDBJ databases">
        <title>Bacillus chawlae sp. nov., Bacillus glennii sp. nov., and Bacillus saganii sp. nov. Isolated from the Vehicle Assembly Building at Kennedy Space Center where the Viking Spacecraft were Assembled.</title>
        <authorList>
            <person name="Seuylemezian A."/>
            <person name="Vaishampayan P."/>
        </authorList>
    </citation>
    <scope>NUCLEOTIDE SEQUENCE [LARGE SCALE GENOMIC DNA]</scope>
    <source>
        <strain evidence="2 3">V44-8</strain>
    </source>
</reference>
<dbReference type="AlphaFoldDB" id="A0A372LDP3"/>
<comment type="caution">
    <text evidence="2">The sequence shown here is derived from an EMBL/GenBank/DDBJ whole genome shotgun (WGS) entry which is preliminary data.</text>
</comment>